<reference evidence="14" key="1">
    <citation type="journal article" date="2019" name="Int. J. Syst. Evol. Microbiol.">
        <title>The Global Catalogue of Microorganisms (GCM) 10K type strain sequencing project: providing services to taxonomists for standard genome sequencing and annotation.</title>
        <authorList>
            <consortium name="The Broad Institute Genomics Platform"/>
            <consortium name="The Broad Institute Genome Sequencing Center for Infectious Disease"/>
            <person name="Wu L."/>
            <person name="Ma J."/>
        </authorList>
    </citation>
    <scope>NUCLEOTIDE SEQUENCE [LARGE SCALE GENOMIC DNA]</scope>
    <source>
        <strain evidence="14">KCTC 15012</strain>
    </source>
</reference>
<keyword evidence="2" id="KW-1003">Cell membrane</keyword>
<feature type="domain" description="Methyl-accepting transducer" evidence="11">
    <location>
        <begin position="308"/>
        <end position="530"/>
    </location>
</feature>
<dbReference type="PROSITE" id="PS50885">
    <property type="entry name" value="HAMP"/>
    <property type="match status" value="1"/>
</dbReference>
<evidence type="ECO:0000256" key="8">
    <source>
        <dbReference type="PROSITE-ProRule" id="PRU00284"/>
    </source>
</evidence>
<evidence type="ECO:0000256" key="6">
    <source>
        <dbReference type="ARBA" id="ARBA00023224"/>
    </source>
</evidence>
<dbReference type="RefSeq" id="WP_377317570.1">
    <property type="nucleotide sequence ID" value="NZ_JBHUIY010000030.1"/>
</dbReference>
<sequence>MNRLIRNVSLRTKIGFQIAICLIALIAVSAVSALNLRNEITEDRKIAVRQVVEAAYSITAHYGKLEESGALTREQAQSQAREALRALHYGKNDYIFIHHVSGICELLDVKRGLEGKSRIEEVDADGIPLIRKMIESAQQGGGFVAYRFIKAGGGSTVYPKISYSLLYQPWGWVVSSGVYIDDIETAFHANLRSQAGVILALMVVMVAISLLISRDIVRPVRSLTGAMKRLAAGEIEVEIAEADRGDEIGGMIRATGVFQQQLRQLAELRQQQAATEAQRAAEQAHQRNEMAALFESRVLSLVESVSSSSREMRGTAETMAADAATAVTKSASGVAAAEQAAANVETVAAAAEELSASIGEINRRVEESARIAAVASDETARANRMIQGLADAANRIGAVVQLINDIAAQTNLLALNATIEAARAGEAGKGFAVVANEVKSLANQTGRATEEIGQQIAAVQEETRNTVEAIKGIAGVIEQVREISTAIAAAVEEQGAATREIARNVQQAASGTQGVQALVVGFADTAQTAEQSWRQVSGAAGSLAGNSQHLRDEVGRFLSEIRTA</sequence>
<dbReference type="EMBL" id="JBHUIY010000030">
    <property type="protein sequence ID" value="MFD2234898.1"/>
    <property type="molecule type" value="Genomic_DNA"/>
</dbReference>
<evidence type="ECO:0000259" key="11">
    <source>
        <dbReference type="PROSITE" id="PS50111"/>
    </source>
</evidence>
<evidence type="ECO:0000256" key="1">
    <source>
        <dbReference type="ARBA" id="ARBA00004651"/>
    </source>
</evidence>
<dbReference type="Pfam" id="PF00015">
    <property type="entry name" value="MCPsignal"/>
    <property type="match status" value="1"/>
</dbReference>
<comment type="caution">
    <text evidence="13">The sequence shown here is derived from an EMBL/GenBank/DDBJ whole genome shotgun (WGS) entry which is preliminary data.</text>
</comment>
<comment type="subcellular location">
    <subcellularLocation>
        <location evidence="1">Cell membrane</location>
        <topology evidence="1">Multi-pass membrane protein</topology>
    </subcellularLocation>
</comment>
<dbReference type="CDD" id="cd06225">
    <property type="entry name" value="HAMP"/>
    <property type="match status" value="1"/>
</dbReference>
<dbReference type="PROSITE" id="PS50111">
    <property type="entry name" value="CHEMOTAXIS_TRANSDUC_2"/>
    <property type="match status" value="1"/>
</dbReference>
<keyword evidence="14" id="KW-1185">Reference proteome</keyword>
<organism evidence="13 14">
    <name type="scientific">Phaeospirillum tilakii</name>
    <dbReference type="NCBI Taxonomy" id="741673"/>
    <lineage>
        <taxon>Bacteria</taxon>
        <taxon>Pseudomonadati</taxon>
        <taxon>Pseudomonadota</taxon>
        <taxon>Alphaproteobacteria</taxon>
        <taxon>Rhodospirillales</taxon>
        <taxon>Rhodospirillaceae</taxon>
        <taxon>Phaeospirillum</taxon>
    </lineage>
</organism>
<dbReference type="SMART" id="SM00304">
    <property type="entry name" value="HAMP"/>
    <property type="match status" value="1"/>
</dbReference>
<protein>
    <submittedName>
        <fullName evidence="13">Methyl-accepting chemotaxis protein</fullName>
    </submittedName>
</protein>
<dbReference type="Proteomes" id="UP001597296">
    <property type="component" value="Unassembled WGS sequence"/>
</dbReference>
<gene>
    <name evidence="13" type="ORF">ACFSNB_13880</name>
</gene>
<evidence type="ECO:0000256" key="2">
    <source>
        <dbReference type="ARBA" id="ARBA00022475"/>
    </source>
</evidence>
<keyword evidence="6 8" id="KW-0807">Transducer</keyword>
<evidence type="ECO:0000256" key="9">
    <source>
        <dbReference type="SAM" id="Coils"/>
    </source>
</evidence>
<dbReference type="Pfam" id="PF17200">
    <property type="entry name" value="sCache_2"/>
    <property type="match status" value="1"/>
</dbReference>
<dbReference type="PANTHER" id="PTHR32089">
    <property type="entry name" value="METHYL-ACCEPTING CHEMOTAXIS PROTEIN MCPB"/>
    <property type="match status" value="1"/>
</dbReference>
<dbReference type="InterPro" id="IPR003660">
    <property type="entry name" value="HAMP_dom"/>
</dbReference>
<evidence type="ECO:0000313" key="14">
    <source>
        <dbReference type="Proteomes" id="UP001597296"/>
    </source>
</evidence>
<dbReference type="InterPro" id="IPR033480">
    <property type="entry name" value="sCache_2"/>
</dbReference>
<keyword evidence="3 10" id="KW-0812">Transmembrane</keyword>
<dbReference type="InterPro" id="IPR004090">
    <property type="entry name" value="Chemotax_Me-accpt_rcpt"/>
</dbReference>
<evidence type="ECO:0000256" key="10">
    <source>
        <dbReference type="SAM" id="Phobius"/>
    </source>
</evidence>
<dbReference type="PRINTS" id="PR00260">
    <property type="entry name" value="CHEMTRNSDUCR"/>
</dbReference>
<feature type="transmembrane region" description="Helical" evidence="10">
    <location>
        <begin position="195"/>
        <end position="213"/>
    </location>
</feature>
<comment type="similarity">
    <text evidence="7">Belongs to the methyl-accepting chemotaxis (MCP) protein family.</text>
</comment>
<evidence type="ECO:0000259" key="12">
    <source>
        <dbReference type="PROSITE" id="PS50885"/>
    </source>
</evidence>
<dbReference type="Pfam" id="PF00672">
    <property type="entry name" value="HAMP"/>
    <property type="match status" value="1"/>
</dbReference>
<keyword evidence="5 10" id="KW-0472">Membrane</keyword>
<proteinExistence type="inferred from homology"/>
<name>A0ABW5CFZ9_9PROT</name>
<dbReference type="SUPFAM" id="SSF58104">
    <property type="entry name" value="Methyl-accepting chemotaxis protein (MCP) signaling domain"/>
    <property type="match status" value="1"/>
</dbReference>
<evidence type="ECO:0000313" key="13">
    <source>
        <dbReference type="EMBL" id="MFD2234898.1"/>
    </source>
</evidence>
<dbReference type="Gene3D" id="1.10.287.950">
    <property type="entry name" value="Methyl-accepting chemotaxis protein"/>
    <property type="match status" value="1"/>
</dbReference>
<keyword evidence="9" id="KW-0175">Coiled coil</keyword>
<evidence type="ECO:0000256" key="3">
    <source>
        <dbReference type="ARBA" id="ARBA00022692"/>
    </source>
</evidence>
<accession>A0ABW5CFZ9</accession>
<feature type="domain" description="HAMP" evidence="12">
    <location>
        <begin position="214"/>
        <end position="267"/>
    </location>
</feature>
<dbReference type="InterPro" id="IPR004089">
    <property type="entry name" value="MCPsignal_dom"/>
</dbReference>
<keyword evidence="4 10" id="KW-1133">Transmembrane helix</keyword>
<dbReference type="SMART" id="SM00283">
    <property type="entry name" value="MA"/>
    <property type="match status" value="1"/>
</dbReference>
<feature type="coiled-coil region" evidence="9">
    <location>
        <begin position="258"/>
        <end position="285"/>
    </location>
</feature>
<evidence type="ECO:0000256" key="7">
    <source>
        <dbReference type="ARBA" id="ARBA00029447"/>
    </source>
</evidence>
<dbReference type="Gene3D" id="3.30.450.20">
    <property type="entry name" value="PAS domain"/>
    <property type="match status" value="1"/>
</dbReference>
<evidence type="ECO:0000256" key="4">
    <source>
        <dbReference type="ARBA" id="ARBA00022989"/>
    </source>
</evidence>
<dbReference type="PANTHER" id="PTHR32089:SF112">
    <property type="entry name" value="LYSOZYME-LIKE PROTEIN-RELATED"/>
    <property type="match status" value="1"/>
</dbReference>
<dbReference type="Gene3D" id="6.10.340.10">
    <property type="match status" value="1"/>
</dbReference>
<dbReference type="SMART" id="SM01049">
    <property type="entry name" value="Cache_2"/>
    <property type="match status" value="1"/>
</dbReference>
<evidence type="ECO:0000256" key="5">
    <source>
        <dbReference type="ARBA" id="ARBA00023136"/>
    </source>
</evidence>